<keyword evidence="2" id="KW-1133">Transmembrane helix</keyword>
<dbReference type="OrthoDB" id="5740155at2"/>
<dbReference type="InterPro" id="IPR019617">
    <property type="entry name" value="DUF2489"/>
</dbReference>
<evidence type="ECO:0000256" key="1">
    <source>
        <dbReference type="SAM" id="MobiDB-lite"/>
    </source>
</evidence>
<evidence type="ECO:0000259" key="3">
    <source>
        <dbReference type="Pfam" id="PF10675"/>
    </source>
</evidence>
<dbReference type="EMBL" id="SOAX01000001">
    <property type="protein sequence ID" value="TDT44505.1"/>
    <property type="molecule type" value="Genomic_DNA"/>
</dbReference>
<organism evidence="4 5">
    <name type="scientific">Halospina denitrificans</name>
    <dbReference type="NCBI Taxonomy" id="332522"/>
    <lineage>
        <taxon>Bacteria</taxon>
        <taxon>Pseudomonadati</taxon>
        <taxon>Pseudomonadota</taxon>
        <taxon>Gammaproteobacteria</taxon>
        <taxon>Halospina</taxon>
    </lineage>
</organism>
<dbReference type="Proteomes" id="UP000295830">
    <property type="component" value="Unassembled WGS sequence"/>
</dbReference>
<feature type="transmembrane region" description="Helical" evidence="2">
    <location>
        <begin position="6"/>
        <end position="25"/>
    </location>
</feature>
<name>A0A4R7K1Q7_9GAMM</name>
<comment type="caution">
    <text evidence="4">The sequence shown here is derived from an EMBL/GenBank/DDBJ whole genome shotgun (WGS) entry which is preliminary data.</text>
</comment>
<keyword evidence="2" id="KW-0472">Membrane</keyword>
<protein>
    <submittedName>
        <fullName evidence="4">Uncharacterized protein DUF2489</fullName>
    </submittedName>
</protein>
<feature type="domain" description="DUF2489" evidence="3">
    <location>
        <begin position="19"/>
        <end position="146"/>
    </location>
</feature>
<sequence>MIPETLQWTLIAVGVVAIAVLIYVIQRHWRRLSQFRKAQEHTRELQQRRRDSMIESIRILARTIEEEQVEPSEGCIRIKGLLDHVAPDLLSQKPFNVFQTIYEKTEHMPTHDARRQADPKLISRLDEERFALEAEYADHIQEAAVAIRFHRFEEKPPEQGTGTPQTFDPVKSTLNP</sequence>
<feature type="compositionally biased region" description="Polar residues" evidence="1">
    <location>
        <begin position="160"/>
        <end position="176"/>
    </location>
</feature>
<gene>
    <name evidence="4" type="ORF">DES49_0615</name>
</gene>
<evidence type="ECO:0000313" key="4">
    <source>
        <dbReference type="EMBL" id="TDT44505.1"/>
    </source>
</evidence>
<dbReference type="AlphaFoldDB" id="A0A4R7K1Q7"/>
<keyword evidence="5" id="KW-1185">Reference proteome</keyword>
<proteinExistence type="predicted"/>
<dbReference type="Pfam" id="PF10675">
    <property type="entry name" value="DUF2489"/>
    <property type="match status" value="1"/>
</dbReference>
<evidence type="ECO:0000256" key="2">
    <source>
        <dbReference type="SAM" id="Phobius"/>
    </source>
</evidence>
<accession>A0A4R7K1Q7</accession>
<feature type="region of interest" description="Disordered" evidence="1">
    <location>
        <begin position="153"/>
        <end position="176"/>
    </location>
</feature>
<keyword evidence="2" id="KW-0812">Transmembrane</keyword>
<evidence type="ECO:0000313" key="5">
    <source>
        <dbReference type="Proteomes" id="UP000295830"/>
    </source>
</evidence>
<dbReference type="RefSeq" id="WP_133734880.1">
    <property type="nucleotide sequence ID" value="NZ_SOAX01000001.1"/>
</dbReference>
<reference evidence="4 5" key="1">
    <citation type="submission" date="2019-03" db="EMBL/GenBank/DDBJ databases">
        <title>Genomic Encyclopedia of Type Strains, Phase IV (KMG-IV): sequencing the most valuable type-strain genomes for metagenomic binning, comparative biology and taxonomic classification.</title>
        <authorList>
            <person name="Goeker M."/>
        </authorList>
    </citation>
    <scope>NUCLEOTIDE SEQUENCE [LARGE SCALE GENOMIC DNA]</scope>
    <source>
        <strain evidence="4 5">DSM 15505</strain>
    </source>
</reference>